<dbReference type="EMBL" id="JARKNE010000004">
    <property type="protein sequence ID" value="KAK5836159.1"/>
    <property type="molecule type" value="Genomic_DNA"/>
</dbReference>
<organism evidence="1 2">
    <name type="scientific">Gossypium arboreum</name>
    <name type="common">Tree cotton</name>
    <name type="synonym">Gossypium nanking</name>
    <dbReference type="NCBI Taxonomy" id="29729"/>
    <lineage>
        <taxon>Eukaryota</taxon>
        <taxon>Viridiplantae</taxon>
        <taxon>Streptophyta</taxon>
        <taxon>Embryophyta</taxon>
        <taxon>Tracheophyta</taxon>
        <taxon>Spermatophyta</taxon>
        <taxon>Magnoliopsida</taxon>
        <taxon>eudicotyledons</taxon>
        <taxon>Gunneridae</taxon>
        <taxon>Pentapetalae</taxon>
        <taxon>rosids</taxon>
        <taxon>malvids</taxon>
        <taxon>Malvales</taxon>
        <taxon>Malvaceae</taxon>
        <taxon>Malvoideae</taxon>
        <taxon>Gossypium</taxon>
    </lineage>
</organism>
<protein>
    <submittedName>
        <fullName evidence="1">Uncharacterized protein</fullName>
    </submittedName>
</protein>
<accession>A0ABR0QAC2</accession>
<comment type="caution">
    <text evidence="1">The sequence shown here is derived from an EMBL/GenBank/DDBJ whole genome shotgun (WGS) entry which is preliminary data.</text>
</comment>
<dbReference type="Proteomes" id="UP001358586">
    <property type="component" value="Chromosome 4"/>
</dbReference>
<reference evidence="1 2" key="1">
    <citation type="submission" date="2023-03" db="EMBL/GenBank/DDBJ databases">
        <title>WGS of Gossypium arboreum.</title>
        <authorList>
            <person name="Yu D."/>
        </authorList>
    </citation>
    <scope>NUCLEOTIDE SEQUENCE [LARGE SCALE GENOMIC DNA]</scope>
    <source>
        <tissue evidence="1">Leaf</tissue>
    </source>
</reference>
<keyword evidence="2" id="KW-1185">Reference proteome</keyword>
<name>A0ABR0QAC2_GOSAR</name>
<evidence type="ECO:0000313" key="2">
    <source>
        <dbReference type="Proteomes" id="UP001358586"/>
    </source>
</evidence>
<gene>
    <name evidence="1" type="ORF">PVK06_011915</name>
</gene>
<evidence type="ECO:0000313" key="1">
    <source>
        <dbReference type="EMBL" id="KAK5836159.1"/>
    </source>
</evidence>
<proteinExistence type="predicted"/>
<sequence>MDATMKKMVEKHHATISKIGKEQKVAMVSSEQRQAEALEIVGGPFDARRVDFDAFCNVTNDQLDFDIHFPFGAA</sequence>